<reference evidence="1" key="1">
    <citation type="submission" date="2020-01" db="EMBL/GenBank/DDBJ databases">
        <authorList>
            <person name="Meier V. D."/>
            <person name="Meier V D."/>
        </authorList>
    </citation>
    <scope>NUCLEOTIDE SEQUENCE</scope>
    <source>
        <strain evidence="1">HLG_WM_MAG_01</strain>
    </source>
</reference>
<dbReference type="SUPFAM" id="SSF53335">
    <property type="entry name" value="S-adenosyl-L-methionine-dependent methyltransferases"/>
    <property type="match status" value="1"/>
</dbReference>
<organism evidence="1">
    <name type="scientific">uncultured Sulfurovum sp</name>
    <dbReference type="NCBI Taxonomy" id="269237"/>
    <lineage>
        <taxon>Bacteria</taxon>
        <taxon>Pseudomonadati</taxon>
        <taxon>Campylobacterota</taxon>
        <taxon>Epsilonproteobacteria</taxon>
        <taxon>Campylobacterales</taxon>
        <taxon>Sulfurovaceae</taxon>
        <taxon>Sulfurovum</taxon>
        <taxon>environmental samples</taxon>
    </lineage>
</organism>
<accession>A0A6S6UF30</accession>
<dbReference type="Gene3D" id="3.40.50.150">
    <property type="entry name" value="Vaccinia Virus protein VP39"/>
    <property type="match status" value="1"/>
</dbReference>
<dbReference type="Pfam" id="PF13489">
    <property type="entry name" value="Methyltransf_23"/>
    <property type="match status" value="1"/>
</dbReference>
<dbReference type="CDD" id="cd02440">
    <property type="entry name" value="AdoMet_MTases"/>
    <property type="match status" value="1"/>
</dbReference>
<sequence length="185" mass="21197">MAHADKVRWNEKYQDSKIPNEPISLVVEYATTSKGKQALDIACGMGRHSRYLSNNGFHVDALDISSVAISQLKDLPYITPQEVDFDTYTLKDNSYDLIVCTYYLERTLFPQMIAALKAGGILIFETFLYDEENERAPSNPDFILQKGELESAFEPSCKLLKLTPWWDKDYQGYKTLKISMVAQKY</sequence>
<dbReference type="AlphaFoldDB" id="A0A6S6UF30"/>
<dbReference type="EMBL" id="CACVAS010000147">
    <property type="protein sequence ID" value="CAA6826446.1"/>
    <property type="molecule type" value="Genomic_DNA"/>
</dbReference>
<dbReference type="InterPro" id="IPR029063">
    <property type="entry name" value="SAM-dependent_MTases_sf"/>
</dbReference>
<dbReference type="PANTHER" id="PTHR43861">
    <property type="entry name" value="TRANS-ACONITATE 2-METHYLTRANSFERASE-RELATED"/>
    <property type="match status" value="1"/>
</dbReference>
<evidence type="ECO:0000313" key="1">
    <source>
        <dbReference type="EMBL" id="CAA6826446.1"/>
    </source>
</evidence>
<proteinExistence type="predicted"/>
<name>A0A6S6UF30_9BACT</name>
<protein>
    <submittedName>
        <fullName evidence="1">Tellurite resistance protein TehB</fullName>
    </submittedName>
</protein>
<gene>
    <name evidence="1" type="ORF">HELGO_WM1585</name>
</gene>